<dbReference type="Proteomes" id="UP000242712">
    <property type="component" value="Unassembled WGS sequence"/>
</dbReference>
<dbReference type="OrthoDB" id="9770238at2"/>
<evidence type="ECO:0000313" key="9">
    <source>
        <dbReference type="EMBL" id="POA08492.1"/>
    </source>
</evidence>
<dbReference type="InterPro" id="IPR013149">
    <property type="entry name" value="ADH-like_C"/>
</dbReference>
<dbReference type="PROSITE" id="PS00059">
    <property type="entry name" value="ADH_ZINC"/>
    <property type="match status" value="1"/>
</dbReference>
<evidence type="ECO:0000256" key="4">
    <source>
        <dbReference type="ARBA" id="ARBA00022833"/>
    </source>
</evidence>
<dbReference type="FunFam" id="3.40.50.720:FF:000068">
    <property type="entry name" value="Sorbitol dehydrogenase"/>
    <property type="match status" value="1"/>
</dbReference>
<dbReference type="PANTHER" id="PTHR43161">
    <property type="entry name" value="SORBITOL DEHYDROGENASE"/>
    <property type="match status" value="1"/>
</dbReference>
<keyword evidence="6" id="KW-0520">NAD</keyword>
<keyword evidence="10" id="KW-1185">Reference proteome</keyword>
<sequence>MTNQLPEKMNIALLNEPYDIEIKEVDVPEIGPEDVLVKVMAVGVCGSDVHYYAHGSVGEFVVKEPLILGHECSGQVVAVGSEVTDFREGDRVAIEPGVPCGRCEHCREGKYNLCPDVVFLATPPVDGAFCQYLSHPADFLYHIPDELTYEQATLNEPFSVGIQACKRAQVKAGSTVVIMGMGPVGLMTVLAAKSFGATRIIVSDLEEKRLEEAKELGATHTINIKNDDVLERIEEITGGKGVDYAIETAGNPTALKNSISALKNGGTLAIVGLTQQDEVGFNAPWIANHELNIVGVFRYENTYEMGIDLLSNTTSDLDTMFTDFYDLEDTKEAMERTRTNKSGSIKVMVYPNGRPE</sequence>
<dbReference type="RefSeq" id="WP_103372273.1">
    <property type="nucleotide sequence ID" value="NZ_CBCRVO010000002.1"/>
</dbReference>
<keyword evidence="5" id="KW-0560">Oxidoreductase</keyword>
<dbReference type="GeneID" id="98298769"/>
<dbReference type="PANTHER" id="PTHR43161:SF9">
    <property type="entry name" value="SORBITOL DEHYDROGENASE"/>
    <property type="match status" value="1"/>
</dbReference>
<evidence type="ECO:0000256" key="1">
    <source>
        <dbReference type="ARBA" id="ARBA00001947"/>
    </source>
</evidence>
<dbReference type="SUPFAM" id="SSF50129">
    <property type="entry name" value="GroES-like"/>
    <property type="match status" value="1"/>
</dbReference>
<protein>
    <submittedName>
        <fullName evidence="9">Alcohol dehydrogenase</fullName>
    </submittedName>
</protein>
<dbReference type="GO" id="GO:0008270">
    <property type="term" value="F:zinc ion binding"/>
    <property type="evidence" value="ECO:0007669"/>
    <property type="project" value="InterPro"/>
</dbReference>
<accession>A0A2K4FAV7</accession>
<dbReference type="InterPro" id="IPR011032">
    <property type="entry name" value="GroES-like_sf"/>
</dbReference>
<evidence type="ECO:0000313" key="10">
    <source>
        <dbReference type="Proteomes" id="UP000242712"/>
    </source>
</evidence>
<reference evidence="9 10" key="1">
    <citation type="submission" date="2017-08" db="EMBL/GenBank/DDBJ databases">
        <title>Draft genome sequences of 64 type strains of genus Staph aureus.</title>
        <authorList>
            <person name="Cole K."/>
            <person name="Golubchik T."/>
            <person name="Russell J."/>
            <person name="Foster D."/>
            <person name="Llewelyn M."/>
            <person name="Wilson D."/>
            <person name="Crook D."/>
            <person name="Paul J."/>
        </authorList>
    </citation>
    <scope>NUCLEOTIDE SEQUENCE [LARGE SCALE GENOMIC DNA]</scope>
    <source>
        <strain evidence="9 10">DSM 29875</strain>
    </source>
</reference>
<dbReference type="CDD" id="cd05285">
    <property type="entry name" value="sorbitol_DH"/>
    <property type="match status" value="1"/>
</dbReference>
<comment type="cofactor">
    <cofactor evidence="1 7">
        <name>Zn(2+)</name>
        <dbReference type="ChEBI" id="CHEBI:29105"/>
    </cofactor>
</comment>
<proteinExistence type="inferred from homology"/>
<dbReference type="GO" id="GO:0016616">
    <property type="term" value="F:oxidoreductase activity, acting on the CH-OH group of donors, NAD or NADP as acceptor"/>
    <property type="evidence" value="ECO:0007669"/>
    <property type="project" value="InterPro"/>
</dbReference>
<comment type="caution">
    <text evidence="9">The sequence shown here is derived from an EMBL/GenBank/DDBJ whole genome shotgun (WGS) entry which is preliminary data.</text>
</comment>
<comment type="similarity">
    <text evidence="2 7">Belongs to the zinc-containing alcohol dehydrogenase family.</text>
</comment>
<name>A0A2K4FAV7_9STAP</name>
<keyword evidence="3 7" id="KW-0479">Metal-binding</keyword>
<dbReference type="Pfam" id="PF08240">
    <property type="entry name" value="ADH_N"/>
    <property type="match status" value="1"/>
</dbReference>
<evidence type="ECO:0000256" key="6">
    <source>
        <dbReference type="ARBA" id="ARBA00023027"/>
    </source>
</evidence>
<dbReference type="InterPro" id="IPR013154">
    <property type="entry name" value="ADH-like_N"/>
</dbReference>
<dbReference type="SUPFAM" id="SSF51735">
    <property type="entry name" value="NAD(P)-binding Rossmann-fold domains"/>
    <property type="match status" value="1"/>
</dbReference>
<evidence type="ECO:0000259" key="8">
    <source>
        <dbReference type="SMART" id="SM00829"/>
    </source>
</evidence>
<dbReference type="SMART" id="SM00829">
    <property type="entry name" value="PKS_ER"/>
    <property type="match status" value="1"/>
</dbReference>
<keyword evidence="4 7" id="KW-0862">Zinc</keyword>
<organism evidence="9 10">
    <name type="scientific">Staphylococcus argensis</name>
    <dbReference type="NCBI Taxonomy" id="1607738"/>
    <lineage>
        <taxon>Bacteria</taxon>
        <taxon>Bacillati</taxon>
        <taxon>Bacillota</taxon>
        <taxon>Bacilli</taxon>
        <taxon>Bacillales</taxon>
        <taxon>Staphylococcaceae</taxon>
        <taxon>Staphylococcus</taxon>
    </lineage>
</organism>
<dbReference type="InterPro" id="IPR002328">
    <property type="entry name" value="ADH_Zn_CS"/>
</dbReference>
<dbReference type="Pfam" id="PF00107">
    <property type="entry name" value="ADH_zinc_N"/>
    <property type="match status" value="1"/>
</dbReference>
<dbReference type="EMBL" id="PPPX01000016">
    <property type="protein sequence ID" value="POA08492.1"/>
    <property type="molecule type" value="Genomic_DNA"/>
</dbReference>
<dbReference type="InterPro" id="IPR045306">
    <property type="entry name" value="SDH-like"/>
</dbReference>
<gene>
    <name evidence="9" type="ORF">CD039_10485</name>
</gene>
<evidence type="ECO:0000256" key="2">
    <source>
        <dbReference type="ARBA" id="ARBA00008072"/>
    </source>
</evidence>
<dbReference type="InterPro" id="IPR036291">
    <property type="entry name" value="NAD(P)-bd_dom_sf"/>
</dbReference>
<evidence type="ECO:0000256" key="7">
    <source>
        <dbReference type="RuleBase" id="RU361277"/>
    </source>
</evidence>
<feature type="domain" description="Enoyl reductase (ER)" evidence="8">
    <location>
        <begin position="15"/>
        <end position="349"/>
    </location>
</feature>
<evidence type="ECO:0000256" key="3">
    <source>
        <dbReference type="ARBA" id="ARBA00022723"/>
    </source>
</evidence>
<dbReference type="AlphaFoldDB" id="A0A2K4FAV7"/>
<evidence type="ECO:0000256" key="5">
    <source>
        <dbReference type="ARBA" id="ARBA00023002"/>
    </source>
</evidence>
<dbReference type="Gene3D" id="3.90.180.10">
    <property type="entry name" value="Medium-chain alcohol dehydrogenases, catalytic domain"/>
    <property type="match status" value="1"/>
</dbReference>
<dbReference type="Gene3D" id="3.40.50.720">
    <property type="entry name" value="NAD(P)-binding Rossmann-like Domain"/>
    <property type="match status" value="1"/>
</dbReference>
<dbReference type="InterPro" id="IPR020843">
    <property type="entry name" value="ER"/>
</dbReference>